<keyword evidence="11" id="KW-0472">Membrane</keyword>
<name>A0A814LER9_9BILA</name>
<organism evidence="13 14">
    <name type="scientific">Rotaria sordida</name>
    <dbReference type="NCBI Taxonomy" id="392033"/>
    <lineage>
        <taxon>Eukaryota</taxon>
        <taxon>Metazoa</taxon>
        <taxon>Spiralia</taxon>
        <taxon>Gnathifera</taxon>
        <taxon>Rotifera</taxon>
        <taxon>Eurotatoria</taxon>
        <taxon>Bdelloidea</taxon>
        <taxon>Philodinida</taxon>
        <taxon>Philodinidae</taxon>
        <taxon>Rotaria</taxon>
    </lineage>
</organism>
<dbReference type="GO" id="GO:0000166">
    <property type="term" value="F:nucleotide binding"/>
    <property type="evidence" value="ECO:0007669"/>
    <property type="project" value="UniProtKB-KW"/>
</dbReference>
<evidence type="ECO:0000259" key="12">
    <source>
        <dbReference type="Pfam" id="PF02434"/>
    </source>
</evidence>
<keyword evidence="6" id="KW-0808">Transferase</keyword>
<evidence type="ECO:0000256" key="2">
    <source>
        <dbReference type="ARBA" id="ARBA00004922"/>
    </source>
</evidence>
<evidence type="ECO:0000256" key="5">
    <source>
        <dbReference type="ARBA" id="ARBA00022676"/>
    </source>
</evidence>
<accession>A0A814LER9</accession>
<dbReference type="EMBL" id="CAJNOU010000685">
    <property type="protein sequence ID" value="CAF1064884.1"/>
    <property type="molecule type" value="Genomic_DNA"/>
</dbReference>
<dbReference type="InterPro" id="IPR003378">
    <property type="entry name" value="Fringe-like_glycosylTrfase"/>
</dbReference>
<proteinExistence type="inferred from homology"/>
<evidence type="ECO:0000313" key="14">
    <source>
        <dbReference type="Proteomes" id="UP000663889"/>
    </source>
</evidence>
<dbReference type="Pfam" id="PF02434">
    <property type="entry name" value="Fringe"/>
    <property type="match status" value="1"/>
</dbReference>
<gene>
    <name evidence="13" type="ORF">SEV965_LOCUS14040</name>
</gene>
<comment type="similarity">
    <text evidence="3">Belongs to the glycosyltransferase 31 family. Beta3-Gal-T subfamily.</text>
</comment>
<sequence length="363" mass="42316">MQPTINKIIFITYQNDENSKQILNNNWFFGSNKALNLSSYVCDKQGPQNNHSSILFSYCSKVPIPINGWMRAQNYNESDVGFLIITSSTFYHTRAIAVRDTWLSRITYKYFLSEKPYSWLPVTVIKEAGEDKLSNMKKIFYGLQIVYKQQQNSSYPHKWYYIASCDTFVNVHHILKRLDAYDYTKPFFIGGHSSMTTCPDTKSKTLTIEYPGDGNGFFLSSKLVELIMPHLTNYVENIWPRNMSQCNECSGVALTCLIYKLGIQLTKMPGFWTNNPDRTLYLDGRKAFHKDPEPNTYHKVSHNEMYDLDEFYALQYVDRLVNDKNRKELTEYIRRFISSHYDLLSMKRSECTLPKIGNQTSVS</sequence>
<dbReference type="GO" id="GO:0016263">
    <property type="term" value="F:glycoprotein-N-acetylgalactosamine 3-beta-galactosyltransferase activity"/>
    <property type="evidence" value="ECO:0007669"/>
    <property type="project" value="UniProtKB-EC"/>
</dbReference>
<evidence type="ECO:0000256" key="10">
    <source>
        <dbReference type="ARBA" id="ARBA00022989"/>
    </source>
</evidence>
<evidence type="ECO:0000256" key="1">
    <source>
        <dbReference type="ARBA" id="ARBA00004606"/>
    </source>
</evidence>
<dbReference type="InterPro" id="IPR026050">
    <property type="entry name" value="C1GALT1/C1GALT1_chp1"/>
</dbReference>
<comment type="subcellular location">
    <subcellularLocation>
        <location evidence="1">Membrane</location>
        <topology evidence="1">Single-pass type II membrane protein</topology>
    </subcellularLocation>
</comment>
<dbReference type="AlphaFoldDB" id="A0A814LER9"/>
<evidence type="ECO:0000313" key="13">
    <source>
        <dbReference type="EMBL" id="CAF1064884.1"/>
    </source>
</evidence>
<keyword evidence="7" id="KW-0812">Transmembrane</keyword>
<keyword evidence="5" id="KW-0328">Glycosyltransferase</keyword>
<evidence type="ECO:0000256" key="7">
    <source>
        <dbReference type="ARBA" id="ARBA00022692"/>
    </source>
</evidence>
<keyword evidence="8" id="KW-0547">Nucleotide-binding</keyword>
<comment type="caution">
    <text evidence="13">The sequence shown here is derived from an EMBL/GenBank/DDBJ whole genome shotgun (WGS) entry which is preliminary data.</text>
</comment>
<dbReference type="Gene3D" id="3.90.550.50">
    <property type="match status" value="1"/>
</dbReference>
<dbReference type="EC" id="2.4.1.122" evidence="4"/>
<evidence type="ECO:0000256" key="11">
    <source>
        <dbReference type="ARBA" id="ARBA00023136"/>
    </source>
</evidence>
<comment type="pathway">
    <text evidence="2">Protein modification; protein glycosylation.</text>
</comment>
<keyword evidence="9" id="KW-0735">Signal-anchor</keyword>
<evidence type="ECO:0000256" key="9">
    <source>
        <dbReference type="ARBA" id="ARBA00022968"/>
    </source>
</evidence>
<evidence type="ECO:0000256" key="4">
    <source>
        <dbReference type="ARBA" id="ARBA00012557"/>
    </source>
</evidence>
<evidence type="ECO:0000256" key="6">
    <source>
        <dbReference type="ARBA" id="ARBA00022679"/>
    </source>
</evidence>
<feature type="domain" description="Fringe-like glycosyltransferase" evidence="12">
    <location>
        <begin position="76"/>
        <end position="277"/>
    </location>
</feature>
<dbReference type="GO" id="GO:0016020">
    <property type="term" value="C:membrane"/>
    <property type="evidence" value="ECO:0007669"/>
    <property type="project" value="UniProtKB-SubCell"/>
</dbReference>
<dbReference type="Proteomes" id="UP000663889">
    <property type="component" value="Unassembled WGS sequence"/>
</dbReference>
<dbReference type="PANTHER" id="PTHR23033">
    <property type="entry name" value="BETA1,3-GALACTOSYLTRANSFERASE"/>
    <property type="match status" value="1"/>
</dbReference>
<keyword evidence="10" id="KW-1133">Transmembrane helix</keyword>
<protein>
    <recommendedName>
        <fullName evidence="4">N-acetylgalactosaminide beta-1,3-galactosyltransferase</fullName>
        <ecNumber evidence="4">2.4.1.122</ecNumber>
    </recommendedName>
</protein>
<evidence type="ECO:0000256" key="8">
    <source>
        <dbReference type="ARBA" id="ARBA00022741"/>
    </source>
</evidence>
<reference evidence="13" key="1">
    <citation type="submission" date="2021-02" db="EMBL/GenBank/DDBJ databases">
        <authorList>
            <person name="Nowell W R."/>
        </authorList>
    </citation>
    <scope>NUCLEOTIDE SEQUENCE</scope>
</reference>
<evidence type="ECO:0000256" key="3">
    <source>
        <dbReference type="ARBA" id="ARBA00006462"/>
    </source>
</evidence>